<dbReference type="GO" id="GO:0000976">
    <property type="term" value="F:transcription cis-regulatory region binding"/>
    <property type="evidence" value="ECO:0007669"/>
    <property type="project" value="TreeGrafter"/>
</dbReference>
<dbReference type="CDD" id="cd06267">
    <property type="entry name" value="PBP1_LacI_sugar_binding-like"/>
    <property type="match status" value="1"/>
</dbReference>
<dbReference type="SMART" id="SM00354">
    <property type="entry name" value="HTH_LACI"/>
    <property type="match status" value="1"/>
</dbReference>
<dbReference type="PROSITE" id="PS50932">
    <property type="entry name" value="HTH_LACI_2"/>
    <property type="match status" value="1"/>
</dbReference>
<proteinExistence type="predicted"/>
<evidence type="ECO:0000313" key="2">
    <source>
        <dbReference type="Proteomes" id="UP000198597"/>
    </source>
</evidence>
<dbReference type="PROSITE" id="PS00356">
    <property type="entry name" value="HTH_LACI_1"/>
    <property type="match status" value="1"/>
</dbReference>
<dbReference type="SUPFAM" id="SSF53822">
    <property type="entry name" value="Periplasmic binding protein-like I"/>
    <property type="match status" value="1"/>
</dbReference>
<dbReference type="Gene3D" id="3.40.50.2300">
    <property type="match status" value="2"/>
</dbReference>
<dbReference type="EMBL" id="FNJM01000007">
    <property type="protein sequence ID" value="SDP55019.1"/>
    <property type="molecule type" value="Genomic_DNA"/>
</dbReference>
<dbReference type="PANTHER" id="PTHR30146">
    <property type="entry name" value="LACI-RELATED TRANSCRIPTIONAL REPRESSOR"/>
    <property type="match status" value="1"/>
</dbReference>
<dbReference type="InterPro" id="IPR028082">
    <property type="entry name" value="Peripla_BP_I"/>
</dbReference>
<dbReference type="Pfam" id="PF13377">
    <property type="entry name" value="Peripla_BP_3"/>
    <property type="match status" value="1"/>
</dbReference>
<dbReference type="CDD" id="cd01392">
    <property type="entry name" value="HTH_LacI"/>
    <property type="match status" value="1"/>
</dbReference>
<reference evidence="1 2" key="1">
    <citation type="submission" date="2016-10" db="EMBL/GenBank/DDBJ databases">
        <authorList>
            <person name="de Groot N.N."/>
        </authorList>
    </citation>
    <scope>NUCLEOTIDE SEQUENCE [LARGE SCALE GENOMIC DNA]</scope>
    <source>
        <strain evidence="1 2">DSM 12272</strain>
    </source>
</reference>
<dbReference type="Gene3D" id="1.10.260.40">
    <property type="entry name" value="lambda repressor-like DNA-binding domains"/>
    <property type="match status" value="1"/>
</dbReference>
<sequence>MQINDIAKLAGVGVGTVSRVINNHSQVSDKTREKVQKVIDDNNYVPNNSARILKMNNTKNIGVLVRGVFNPFFSEIIDTMRKDIEKAGYFMVLHQSDLGDSKEELNDIIAFIKESKLQGLIYLGAQIEGLDNETFKRLKIPLIFTSANTVYDENIDTFSTITIENAKSAYTGVNYLIKKGHKEIAIILGDENDSGISKKRFEGYLKALGDNNIMFKEYNVIYGEYGYEGSYIKTKELLNNNPNVTAIFAISDIMAVGAAKAITDRGLVPGKEISLMGFDGMDITKYYTPSITTIEQPKKEIAVFTTKVLFDMLKGDCGNKHLILETKLIERDSCNDIN</sequence>
<protein>
    <submittedName>
        <fullName evidence="1">Transcriptional regulator, LacI family</fullName>
    </submittedName>
</protein>
<dbReference type="RefSeq" id="WP_089970420.1">
    <property type="nucleotide sequence ID" value="NZ_CP071376.1"/>
</dbReference>
<dbReference type="STRING" id="94869.SAMN04488529_107125"/>
<dbReference type="GO" id="GO:0003700">
    <property type="term" value="F:DNA-binding transcription factor activity"/>
    <property type="evidence" value="ECO:0007669"/>
    <property type="project" value="TreeGrafter"/>
</dbReference>
<dbReference type="PANTHER" id="PTHR30146:SF24">
    <property type="entry name" value="XYLOSE OPERON REGULATORY PROTEIN"/>
    <property type="match status" value="1"/>
</dbReference>
<dbReference type="AlphaFoldDB" id="A0A1H0TM05"/>
<dbReference type="InterPro" id="IPR010982">
    <property type="entry name" value="Lambda_DNA-bd_dom_sf"/>
</dbReference>
<dbReference type="GeneID" id="65309960"/>
<dbReference type="InterPro" id="IPR046335">
    <property type="entry name" value="LacI/GalR-like_sensor"/>
</dbReference>
<evidence type="ECO:0000313" key="1">
    <source>
        <dbReference type="EMBL" id="SDP55019.1"/>
    </source>
</evidence>
<name>A0A1H0TM05_9CLOT</name>
<dbReference type="Pfam" id="PF00356">
    <property type="entry name" value="LacI"/>
    <property type="match status" value="1"/>
</dbReference>
<dbReference type="SUPFAM" id="SSF47413">
    <property type="entry name" value="lambda repressor-like DNA-binding domains"/>
    <property type="match status" value="1"/>
</dbReference>
<dbReference type="OrthoDB" id="9775106at2"/>
<accession>A0A1H0TM05</accession>
<dbReference type="InterPro" id="IPR000843">
    <property type="entry name" value="HTH_LacI"/>
</dbReference>
<keyword evidence="2" id="KW-1185">Reference proteome</keyword>
<organism evidence="1 2">
    <name type="scientific">Clostridium gasigenes</name>
    <dbReference type="NCBI Taxonomy" id="94869"/>
    <lineage>
        <taxon>Bacteria</taxon>
        <taxon>Bacillati</taxon>
        <taxon>Bacillota</taxon>
        <taxon>Clostridia</taxon>
        <taxon>Eubacteriales</taxon>
        <taxon>Clostridiaceae</taxon>
        <taxon>Clostridium</taxon>
    </lineage>
</organism>
<gene>
    <name evidence="1" type="ORF">SAMN04488529_107125</name>
</gene>
<dbReference type="Proteomes" id="UP000198597">
    <property type="component" value="Unassembled WGS sequence"/>
</dbReference>